<keyword evidence="1" id="KW-0472">Membrane</keyword>
<keyword evidence="5" id="KW-1185">Reference proteome</keyword>
<proteinExistence type="predicted"/>
<dbReference type="EMBL" id="FOCQ01000002">
    <property type="protein sequence ID" value="SEM84595.1"/>
    <property type="molecule type" value="Genomic_DNA"/>
</dbReference>
<dbReference type="InterPro" id="IPR025436">
    <property type="entry name" value="DUF4179"/>
</dbReference>
<evidence type="ECO:0008006" key="6">
    <source>
        <dbReference type="Google" id="ProtNLM"/>
    </source>
</evidence>
<sequence>MSNFHLEQELKNLKHHECEQVPDFIRKGVDQILASLPEKKDKKPNVSKWMIGSVAAAVVVGGTIGFAAFSPAMAQTLQQIPILGSFFQQIGDDGLENAEKHGFATKINQTKTANGVTIKLTKVIYDGSRIAIGYEQSSDQRLPGIQLHNVQFEINGSSVPYALRQQGSLFNFDSRNHTGVLEIFPDKDLPERFDMKVIVRKVGNIEGNWEFTFPVAKSLSPIKVVTPNQTKTAGNTTVTVKKVSFNASATEINLDVKRPVTAPSIKYEVTDDRGAILPSKGAFGSGETHELEHVKLLFSPVQKLPKMITIRAYEYDNTMKPDKVQLCRNTLPTPEKPITIYQRNIFRIFKIEHLADKTRIHYQVTQLTKDQYGHLFLVEDQQGKDLPFYKNKLPQLTDPKTNTYMAELPAMKPGETFMISSTKKEPFKVIKELEFQVVIQ</sequence>
<protein>
    <recommendedName>
        <fullName evidence="6">DUF4179 domain-containing protein</fullName>
    </recommendedName>
</protein>
<evidence type="ECO:0000259" key="3">
    <source>
        <dbReference type="Pfam" id="PF18705"/>
    </source>
</evidence>
<feature type="domain" description="DUF4179" evidence="2">
    <location>
        <begin position="47"/>
        <end position="135"/>
    </location>
</feature>
<name>A0A1H8BP27_9BACL</name>
<dbReference type="Proteomes" id="UP000199695">
    <property type="component" value="Unassembled WGS sequence"/>
</dbReference>
<dbReference type="InterPro" id="IPR040680">
    <property type="entry name" value="DUF5643"/>
</dbReference>
<dbReference type="OrthoDB" id="2541898at2"/>
<evidence type="ECO:0000256" key="1">
    <source>
        <dbReference type="SAM" id="Phobius"/>
    </source>
</evidence>
<evidence type="ECO:0000259" key="2">
    <source>
        <dbReference type="Pfam" id="PF13786"/>
    </source>
</evidence>
<dbReference type="RefSeq" id="WP_089965341.1">
    <property type="nucleotide sequence ID" value="NZ_FOCQ01000002.1"/>
</dbReference>
<dbReference type="STRING" id="1173111.SAMN05444955_102289"/>
<dbReference type="AlphaFoldDB" id="A0A1H8BP27"/>
<gene>
    <name evidence="4" type="ORF">SAMN05444955_102289</name>
</gene>
<accession>A0A1H8BP27</accession>
<evidence type="ECO:0000313" key="5">
    <source>
        <dbReference type="Proteomes" id="UP000199695"/>
    </source>
</evidence>
<reference evidence="4 5" key="1">
    <citation type="submission" date="2016-10" db="EMBL/GenBank/DDBJ databases">
        <authorList>
            <person name="de Groot N.N."/>
        </authorList>
    </citation>
    <scope>NUCLEOTIDE SEQUENCE [LARGE SCALE GENOMIC DNA]</scope>
    <source>
        <strain evidence="4 5">DSM 46701</strain>
    </source>
</reference>
<feature type="domain" description="DUF5643" evidence="3">
    <location>
        <begin position="223"/>
        <end position="323"/>
    </location>
</feature>
<feature type="transmembrane region" description="Helical" evidence="1">
    <location>
        <begin position="49"/>
        <end position="69"/>
    </location>
</feature>
<dbReference type="Pfam" id="PF18705">
    <property type="entry name" value="DUF5643"/>
    <property type="match status" value="1"/>
</dbReference>
<keyword evidence="1" id="KW-0812">Transmembrane</keyword>
<dbReference type="Gene3D" id="2.60.40.1630">
    <property type="entry name" value="bacillus anthracis domain"/>
    <property type="match status" value="1"/>
</dbReference>
<evidence type="ECO:0000313" key="4">
    <source>
        <dbReference type="EMBL" id="SEM84595.1"/>
    </source>
</evidence>
<organism evidence="4 5">
    <name type="scientific">Lihuaxuella thermophila</name>
    <dbReference type="NCBI Taxonomy" id="1173111"/>
    <lineage>
        <taxon>Bacteria</taxon>
        <taxon>Bacillati</taxon>
        <taxon>Bacillota</taxon>
        <taxon>Bacilli</taxon>
        <taxon>Bacillales</taxon>
        <taxon>Thermoactinomycetaceae</taxon>
        <taxon>Lihuaxuella</taxon>
    </lineage>
</organism>
<dbReference type="Pfam" id="PF13786">
    <property type="entry name" value="DUF4179"/>
    <property type="match status" value="1"/>
</dbReference>
<keyword evidence="1" id="KW-1133">Transmembrane helix</keyword>